<evidence type="ECO:0000256" key="6">
    <source>
        <dbReference type="PROSITE-ProRule" id="PRU10141"/>
    </source>
</evidence>
<evidence type="ECO:0000313" key="11">
    <source>
        <dbReference type="Proteomes" id="UP000785679"/>
    </source>
</evidence>
<dbReference type="Pfam" id="PF00069">
    <property type="entry name" value="Pkinase"/>
    <property type="match status" value="2"/>
</dbReference>
<dbReference type="EMBL" id="RRYP01003650">
    <property type="protein sequence ID" value="TNV83614.1"/>
    <property type="molecule type" value="Genomic_DNA"/>
</dbReference>
<keyword evidence="2 7" id="KW-0808">Transferase</keyword>
<dbReference type="EC" id="2.7.11.24" evidence="7"/>
<evidence type="ECO:0000259" key="9">
    <source>
        <dbReference type="PROSITE" id="PS50011"/>
    </source>
</evidence>
<evidence type="ECO:0000256" key="5">
    <source>
        <dbReference type="ARBA" id="ARBA00022840"/>
    </source>
</evidence>
<feature type="binding site" evidence="6">
    <location>
        <position position="58"/>
    </location>
    <ligand>
        <name>ATP</name>
        <dbReference type="ChEBI" id="CHEBI:30616"/>
    </ligand>
</feature>
<dbReference type="PROSITE" id="PS01351">
    <property type="entry name" value="MAPK"/>
    <property type="match status" value="1"/>
</dbReference>
<dbReference type="Gene3D" id="3.30.200.20">
    <property type="entry name" value="Phosphorylase Kinase, domain 1"/>
    <property type="match status" value="1"/>
</dbReference>
<evidence type="ECO:0000256" key="2">
    <source>
        <dbReference type="ARBA" id="ARBA00022679"/>
    </source>
</evidence>
<organism evidence="10 11">
    <name type="scientific">Halteria grandinella</name>
    <dbReference type="NCBI Taxonomy" id="5974"/>
    <lineage>
        <taxon>Eukaryota</taxon>
        <taxon>Sar</taxon>
        <taxon>Alveolata</taxon>
        <taxon>Ciliophora</taxon>
        <taxon>Intramacronucleata</taxon>
        <taxon>Spirotrichea</taxon>
        <taxon>Stichotrichia</taxon>
        <taxon>Sporadotrichida</taxon>
        <taxon>Halteriidae</taxon>
        <taxon>Halteria</taxon>
    </lineage>
</organism>
<proteinExistence type="inferred from homology"/>
<evidence type="ECO:0000256" key="8">
    <source>
        <dbReference type="SAM" id="MobiDB-lite"/>
    </source>
</evidence>
<feature type="domain" description="Protein kinase" evidence="9">
    <location>
        <begin position="29"/>
        <end position="570"/>
    </location>
</feature>
<dbReference type="Proteomes" id="UP000785679">
    <property type="component" value="Unassembled WGS sequence"/>
</dbReference>
<dbReference type="PROSITE" id="PS50011">
    <property type="entry name" value="PROTEIN_KINASE_DOM"/>
    <property type="match status" value="1"/>
</dbReference>
<reference evidence="10" key="1">
    <citation type="submission" date="2019-06" db="EMBL/GenBank/DDBJ databases">
        <authorList>
            <person name="Zheng W."/>
        </authorList>
    </citation>
    <scope>NUCLEOTIDE SEQUENCE</scope>
    <source>
        <strain evidence="10">QDHG01</strain>
    </source>
</reference>
<evidence type="ECO:0000256" key="4">
    <source>
        <dbReference type="ARBA" id="ARBA00022777"/>
    </source>
</evidence>
<dbReference type="AlphaFoldDB" id="A0A8J8T605"/>
<dbReference type="PROSITE" id="PS00108">
    <property type="entry name" value="PROTEIN_KINASE_ST"/>
    <property type="match status" value="1"/>
</dbReference>
<dbReference type="InterPro" id="IPR011009">
    <property type="entry name" value="Kinase-like_dom_sf"/>
</dbReference>
<keyword evidence="11" id="KW-1185">Reference proteome</keyword>
<keyword evidence="7" id="KW-0460">Magnesium</keyword>
<dbReference type="GO" id="GO:0004707">
    <property type="term" value="F:MAP kinase activity"/>
    <property type="evidence" value="ECO:0007669"/>
    <property type="project" value="UniProtKB-EC"/>
</dbReference>
<dbReference type="OrthoDB" id="192887at2759"/>
<evidence type="ECO:0000256" key="7">
    <source>
        <dbReference type="RuleBase" id="RU361165"/>
    </source>
</evidence>
<dbReference type="InterPro" id="IPR000719">
    <property type="entry name" value="Prot_kinase_dom"/>
</dbReference>
<sequence length="614" mass="68091">MQKRRTQQGIAPFQQPLAEFAEWEVGSNYECEKIIGVGSYGSVCRAIQRSTGRKVAIKRMQNIFEDEVDCKRILREITLLRKLDHPAIVKIIEILEPRDPANYQTIYVVMEFMESDLKKVIRSPIHLELVHIQTILFRLLSAIRHLHQANVVHRDLKPANILIKEDCSIKVCDFGLARQIIETPNISVGSLEDSSPIIPSGEDSYTPSQKTAQMAGRLVMSPPRVRNGVLSTDLSQVSQGFVQLQSPPKSKVFKLASMKLTSNQSAAAPSMASSTNVSSSQYSGPSNGTSGAAASASGNVGNLTMTEMKMNVRQTLNKSRLSPAVAGGQAVIQGARYIQAQSPPVHPSQKFTSVTSSTSEAMAAVHQQQQQMIEEAKQRQQVNKSILETNYSTTAASRNLQPIKKELTKHVVSRWYRAPEIILLDKQYGAPVDMWAIGCIYAELLGMMKEHVENYADRKPFFPGQSCFPLSPVKKRQNGEGRGASFPTEATDQLNIIFDIIGTPEPRDLCHITDKRVLYYLSTFSKKSKRDLTASFPAAGTEALDLLSKLLTFSPNNRITCEDALKHSFFDKVRHFGDSSASPLTPEVAQGGFFKKAIPVSYQHFFSTHQTRCA</sequence>
<name>A0A8J8T605_HALGN</name>
<keyword evidence="1 7" id="KW-0723">Serine/threonine-protein kinase</keyword>
<evidence type="ECO:0000256" key="1">
    <source>
        <dbReference type="ARBA" id="ARBA00022527"/>
    </source>
</evidence>
<feature type="region of interest" description="Disordered" evidence="8">
    <location>
        <begin position="264"/>
        <end position="295"/>
    </location>
</feature>
<feature type="compositionally biased region" description="Low complexity" evidence="8">
    <location>
        <begin position="283"/>
        <end position="295"/>
    </location>
</feature>
<comment type="caution">
    <text evidence="10">The sequence shown here is derived from an EMBL/GenBank/DDBJ whole genome shotgun (WGS) entry which is preliminary data.</text>
</comment>
<dbReference type="InterPro" id="IPR008271">
    <property type="entry name" value="Ser/Thr_kinase_AS"/>
</dbReference>
<comment type="cofactor">
    <cofactor evidence="7">
        <name>Mg(2+)</name>
        <dbReference type="ChEBI" id="CHEBI:18420"/>
    </cofactor>
</comment>
<keyword evidence="3 6" id="KW-0547">Nucleotide-binding</keyword>
<dbReference type="InterPro" id="IPR050117">
    <property type="entry name" value="MAPK"/>
</dbReference>
<dbReference type="GO" id="GO:0005524">
    <property type="term" value="F:ATP binding"/>
    <property type="evidence" value="ECO:0007669"/>
    <property type="project" value="UniProtKB-UniRule"/>
</dbReference>
<dbReference type="PANTHER" id="PTHR24055">
    <property type="entry name" value="MITOGEN-ACTIVATED PROTEIN KINASE"/>
    <property type="match status" value="1"/>
</dbReference>
<accession>A0A8J8T605</accession>
<feature type="compositionally biased region" description="Polar residues" evidence="8">
    <location>
        <begin position="264"/>
        <end position="282"/>
    </location>
</feature>
<dbReference type="PROSITE" id="PS00107">
    <property type="entry name" value="PROTEIN_KINASE_ATP"/>
    <property type="match status" value="1"/>
</dbReference>
<dbReference type="FunFam" id="3.30.200.20:FF:000046">
    <property type="entry name" value="Mitogen-activated protein kinase"/>
    <property type="match status" value="1"/>
</dbReference>
<keyword evidence="5 6" id="KW-0067">ATP-binding</keyword>
<comment type="similarity">
    <text evidence="7">Belongs to the protein kinase superfamily. Ser/Thr protein kinase family. MAP kinase subfamily.</text>
</comment>
<evidence type="ECO:0000256" key="3">
    <source>
        <dbReference type="ARBA" id="ARBA00022741"/>
    </source>
</evidence>
<comment type="catalytic activity">
    <reaction evidence="7">
        <text>L-threonyl-[protein] + ATP = O-phospho-L-threonyl-[protein] + ADP + H(+)</text>
        <dbReference type="Rhea" id="RHEA:46608"/>
        <dbReference type="Rhea" id="RHEA-COMP:11060"/>
        <dbReference type="Rhea" id="RHEA-COMP:11605"/>
        <dbReference type="ChEBI" id="CHEBI:15378"/>
        <dbReference type="ChEBI" id="CHEBI:30013"/>
        <dbReference type="ChEBI" id="CHEBI:30616"/>
        <dbReference type="ChEBI" id="CHEBI:61977"/>
        <dbReference type="ChEBI" id="CHEBI:456216"/>
        <dbReference type="EC" id="2.7.11.24"/>
    </reaction>
</comment>
<dbReference type="InterPro" id="IPR017441">
    <property type="entry name" value="Protein_kinase_ATP_BS"/>
</dbReference>
<evidence type="ECO:0000313" key="10">
    <source>
        <dbReference type="EMBL" id="TNV83614.1"/>
    </source>
</evidence>
<dbReference type="SMART" id="SM00220">
    <property type="entry name" value="S_TKc"/>
    <property type="match status" value="1"/>
</dbReference>
<protein>
    <recommendedName>
        <fullName evidence="7">Mitogen-activated protein kinase</fullName>
        <ecNumber evidence="7">2.7.11.24</ecNumber>
    </recommendedName>
</protein>
<gene>
    <name evidence="10" type="ORF">FGO68_gene16858</name>
</gene>
<dbReference type="InterPro" id="IPR003527">
    <property type="entry name" value="MAP_kinase_CS"/>
</dbReference>
<keyword evidence="4 7" id="KW-0418">Kinase</keyword>
<comment type="activity regulation">
    <text evidence="7">Activated by threonine and tyrosine phosphorylation.</text>
</comment>
<dbReference type="Gene3D" id="1.10.510.10">
    <property type="entry name" value="Transferase(Phosphotransferase) domain 1"/>
    <property type="match status" value="2"/>
</dbReference>
<dbReference type="SUPFAM" id="SSF56112">
    <property type="entry name" value="Protein kinase-like (PK-like)"/>
    <property type="match status" value="1"/>
</dbReference>